<name>A0A3E3HYR4_9FIRM</name>
<dbReference type="PROSITE" id="PS50305">
    <property type="entry name" value="SIRTUIN"/>
    <property type="match status" value="1"/>
</dbReference>
<dbReference type="Gene3D" id="3.30.1600.10">
    <property type="entry name" value="SIR2/SIRT2 'Small Domain"/>
    <property type="match status" value="1"/>
</dbReference>
<dbReference type="GO" id="GO:0017136">
    <property type="term" value="F:histone deacetylase activity, NAD-dependent"/>
    <property type="evidence" value="ECO:0007669"/>
    <property type="project" value="TreeGrafter"/>
</dbReference>
<proteinExistence type="predicted"/>
<dbReference type="SUPFAM" id="SSF52467">
    <property type="entry name" value="DHS-like NAD/FAD-binding domain"/>
    <property type="match status" value="1"/>
</dbReference>
<dbReference type="Gene3D" id="3.40.50.1220">
    <property type="entry name" value="TPP-binding domain"/>
    <property type="match status" value="1"/>
</dbReference>
<dbReference type="GO" id="GO:0046872">
    <property type="term" value="F:metal ion binding"/>
    <property type="evidence" value="ECO:0007669"/>
    <property type="project" value="UniProtKB-KW"/>
</dbReference>
<comment type="caution">
    <text evidence="6">The sequence shown here is derived from an EMBL/GenBank/DDBJ whole genome shotgun (WGS) entry which is preliminary data.</text>
</comment>
<dbReference type="PANTHER" id="PTHR11085:SF10">
    <property type="entry name" value="NAD-DEPENDENT PROTEIN DEACYLASE SIRTUIN-5, MITOCHONDRIAL-RELATED"/>
    <property type="match status" value="1"/>
</dbReference>
<keyword evidence="2" id="KW-0808">Transferase</keyword>
<protein>
    <recommendedName>
        <fullName evidence="1">protein acetyllysine N-acetyltransferase</fullName>
        <ecNumber evidence="1">2.3.1.286</ecNumber>
    </recommendedName>
</protein>
<evidence type="ECO:0000256" key="2">
    <source>
        <dbReference type="ARBA" id="ARBA00022679"/>
    </source>
</evidence>
<dbReference type="EMBL" id="QVLV01000019">
    <property type="protein sequence ID" value="RGE56971.1"/>
    <property type="molecule type" value="Genomic_DNA"/>
</dbReference>
<gene>
    <name evidence="6" type="ORF">DXC51_21570</name>
</gene>
<accession>A0A3E3HYR4</accession>
<evidence type="ECO:0000256" key="4">
    <source>
        <dbReference type="PROSITE-ProRule" id="PRU00236"/>
    </source>
</evidence>
<feature type="binding site" evidence="4">
    <location>
        <position position="152"/>
    </location>
    <ligand>
        <name>Zn(2+)</name>
        <dbReference type="ChEBI" id="CHEBI:29105"/>
    </ligand>
</feature>
<evidence type="ECO:0000256" key="1">
    <source>
        <dbReference type="ARBA" id="ARBA00012928"/>
    </source>
</evidence>
<dbReference type="InterPro" id="IPR029035">
    <property type="entry name" value="DHS-like_NAD/FAD-binding_dom"/>
</dbReference>
<dbReference type="InterPro" id="IPR026591">
    <property type="entry name" value="Sirtuin_cat_small_dom_sf"/>
</dbReference>
<dbReference type="AlphaFoldDB" id="A0A3E3HYR4"/>
<dbReference type="Pfam" id="PF02146">
    <property type="entry name" value="SIR2"/>
    <property type="match status" value="1"/>
</dbReference>
<dbReference type="PANTHER" id="PTHR11085">
    <property type="entry name" value="NAD-DEPENDENT PROTEIN DEACYLASE SIRTUIN-5, MITOCHONDRIAL-RELATED"/>
    <property type="match status" value="1"/>
</dbReference>
<feature type="binding site" evidence="4">
    <location>
        <position position="131"/>
    </location>
    <ligand>
        <name>Zn(2+)</name>
        <dbReference type="ChEBI" id="CHEBI:29105"/>
    </ligand>
</feature>
<dbReference type="Proteomes" id="UP000260812">
    <property type="component" value="Unassembled WGS sequence"/>
</dbReference>
<evidence type="ECO:0000313" key="7">
    <source>
        <dbReference type="Proteomes" id="UP000260812"/>
    </source>
</evidence>
<feature type="active site" description="Proton acceptor" evidence="4">
    <location>
        <position position="123"/>
    </location>
</feature>
<dbReference type="GO" id="GO:0070403">
    <property type="term" value="F:NAD+ binding"/>
    <property type="evidence" value="ECO:0007669"/>
    <property type="project" value="InterPro"/>
</dbReference>
<feature type="binding site" evidence="4">
    <location>
        <position position="155"/>
    </location>
    <ligand>
        <name>Zn(2+)</name>
        <dbReference type="ChEBI" id="CHEBI:29105"/>
    </ligand>
</feature>
<dbReference type="InterPro" id="IPR026590">
    <property type="entry name" value="Ssirtuin_cat_dom"/>
</dbReference>
<keyword evidence="4" id="KW-0862">Zinc</keyword>
<dbReference type="EC" id="2.3.1.286" evidence="1"/>
<feature type="binding site" evidence="4">
    <location>
        <position position="134"/>
    </location>
    <ligand>
        <name>Zn(2+)</name>
        <dbReference type="ChEBI" id="CHEBI:29105"/>
    </ligand>
</feature>
<keyword evidence="3" id="KW-0520">NAD</keyword>
<dbReference type="InterPro" id="IPR050134">
    <property type="entry name" value="NAD-dep_sirtuin_deacylases"/>
</dbReference>
<organism evidence="6 7">
    <name type="scientific">Eisenbergiella massiliensis</name>
    <dbReference type="NCBI Taxonomy" id="1720294"/>
    <lineage>
        <taxon>Bacteria</taxon>
        <taxon>Bacillati</taxon>
        <taxon>Bacillota</taxon>
        <taxon>Clostridia</taxon>
        <taxon>Lachnospirales</taxon>
        <taxon>Lachnospiraceae</taxon>
        <taxon>Eisenbergiella</taxon>
    </lineage>
</organism>
<evidence type="ECO:0000259" key="5">
    <source>
        <dbReference type="PROSITE" id="PS50305"/>
    </source>
</evidence>
<evidence type="ECO:0000256" key="3">
    <source>
        <dbReference type="ARBA" id="ARBA00023027"/>
    </source>
</evidence>
<reference evidence="6" key="1">
    <citation type="submission" date="2018-08" db="EMBL/GenBank/DDBJ databases">
        <title>A genome reference for cultivated species of the human gut microbiota.</title>
        <authorList>
            <person name="Zou Y."/>
            <person name="Xue W."/>
            <person name="Luo G."/>
        </authorList>
    </citation>
    <scope>NUCLEOTIDE SEQUENCE [LARGE SCALE GENOMIC DNA]</scope>
    <source>
        <strain evidence="6">TF05-5AC</strain>
    </source>
</reference>
<dbReference type="RefSeq" id="WP_117545398.1">
    <property type="nucleotide sequence ID" value="NZ_QVLV01000019.1"/>
</dbReference>
<dbReference type="InterPro" id="IPR003000">
    <property type="entry name" value="Sirtuin"/>
</dbReference>
<keyword evidence="7" id="KW-1185">Reference proteome</keyword>
<evidence type="ECO:0000313" key="6">
    <source>
        <dbReference type="EMBL" id="RGE56971.1"/>
    </source>
</evidence>
<sequence>MEERIATLRRILDESSYTVALCGSGMMEEGGYIGVKNPDKAYDIEKKYGYSPEEIFTSAFYNTRPKLFFDFYKQEMLNGGPEPTESETVLEKMEQDGKLQCIITSNIYELCQRSGCKNVIELHGSIYHNICQRCGREYPVEYIKQAHGIPVCEDCQIPIRPGLFFFREMADSQLVTQAVEEINRAEVLLLLGTNLNSEVFSHYIKYFQGKYLVIIHQRSHYLDDNADMVFIDQPKNILSRLGYL</sequence>
<dbReference type="GeneID" id="97989381"/>
<keyword evidence="4" id="KW-0479">Metal-binding</keyword>
<feature type="domain" description="Deacetylase sirtuin-type" evidence="5">
    <location>
        <begin position="1"/>
        <end position="244"/>
    </location>
</feature>